<feature type="transmembrane region" description="Helical" evidence="1">
    <location>
        <begin position="57"/>
        <end position="77"/>
    </location>
</feature>
<dbReference type="EMBL" id="LR824026">
    <property type="protein sequence ID" value="CAD0205078.1"/>
    <property type="molecule type" value="Genomic_DNA"/>
</dbReference>
<evidence type="ECO:0000313" key="2">
    <source>
        <dbReference type="EMBL" id="CAD0205078.1"/>
    </source>
</evidence>
<reference evidence="2" key="1">
    <citation type="submission" date="2021-12" db="EMBL/GenBank/DDBJ databases">
        <authorList>
            <person name="King R."/>
        </authorList>
    </citation>
    <scope>NUCLEOTIDE SEQUENCE</scope>
</reference>
<sequence length="103" mass="11916">MDVDNLYSNRFKDKLSIFLHCIQRNLDIRRDLYPSLGQLKAGIQRILKYKMAINVDVLTAEMIFATFYIYCILTNVLPGSRKSVLLYILLISVLTYSQGFTSD</sequence>
<keyword evidence="3" id="KW-1185">Reference proteome</keyword>
<keyword evidence="1" id="KW-0472">Membrane</keyword>
<protein>
    <submittedName>
        <fullName evidence="2">Uncharacterized protein</fullName>
    </submittedName>
</protein>
<feature type="transmembrane region" description="Helical" evidence="1">
    <location>
        <begin position="84"/>
        <end position="101"/>
    </location>
</feature>
<evidence type="ECO:0000256" key="1">
    <source>
        <dbReference type="SAM" id="Phobius"/>
    </source>
</evidence>
<evidence type="ECO:0000313" key="3">
    <source>
        <dbReference type="Proteomes" id="UP001154114"/>
    </source>
</evidence>
<keyword evidence="1" id="KW-1133">Transmembrane helix</keyword>
<gene>
    <name evidence="2" type="ORF">CINC_LOCUS7382</name>
</gene>
<name>A0A9N8KW11_CHRIL</name>
<organism evidence="2 3">
    <name type="scientific">Chrysodeixis includens</name>
    <name type="common">Soybean looper</name>
    <name type="synonym">Pseudoplusia includens</name>
    <dbReference type="NCBI Taxonomy" id="689277"/>
    <lineage>
        <taxon>Eukaryota</taxon>
        <taxon>Metazoa</taxon>
        <taxon>Ecdysozoa</taxon>
        <taxon>Arthropoda</taxon>
        <taxon>Hexapoda</taxon>
        <taxon>Insecta</taxon>
        <taxon>Pterygota</taxon>
        <taxon>Neoptera</taxon>
        <taxon>Endopterygota</taxon>
        <taxon>Lepidoptera</taxon>
        <taxon>Glossata</taxon>
        <taxon>Ditrysia</taxon>
        <taxon>Noctuoidea</taxon>
        <taxon>Noctuidae</taxon>
        <taxon>Plusiinae</taxon>
        <taxon>Chrysodeixis</taxon>
    </lineage>
</organism>
<dbReference type="AlphaFoldDB" id="A0A9N8KW11"/>
<accession>A0A9N8KW11</accession>
<dbReference type="Proteomes" id="UP001154114">
    <property type="component" value="Chromosome 23"/>
</dbReference>
<proteinExistence type="predicted"/>
<keyword evidence="1" id="KW-0812">Transmembrane</keyword>